<protein>
    <submittedName>
        <fullName evidence="2">DUF1049 domain-containing protein</fullName>
    </submittedName>
</protein>
<evidence type="ECO:0000256" key="1">
    <source>
        <dbReference type="SAM" id="Phobius"/>
    </source>
</evidence>
<reference evidence="2 3" key="1">
    <citation type="submission" date="2019-11" db="EMBL/GenBank/DDBJ databases">
        <title>Novel Deefgea species.</title>
        <authorList>
            <person name="Han J.-H."/>
        </authorList>
    </citation>
    <scope>NUCLEOTIDE SEQUENCE [LARGE SCALE GENOMIC DNA]</scope>
    <source>
        <strain evidence="2 3">LMG 24817</strain>
    </source>
</reference>
<sequence length="74" mass="8210">MRYVYIALIVILTAVVVLFQFQNLTAVTISLFTLSITMPASLLVFAVYALGMVTGGALLSLLRTWINRATRKPY</sequence>
<dbReference type="RefSeq" id="WP_203569503.1">
    <property type="nucleotide sequence ID" value="NZ_WOFE01000001.1"/>
</dbReference>
<gene>
    <name evidence="2" type="ORF">GM173_01180</name>
</gene>
<proteinExistence type="predicted"/>
<dbReference type="Proteomes" id="UP001195660">
    <property type="component" value="Unassembled WGS sequence"/>
</dbReference>
<accession>A0ABS2C7R7</accession>
<keyword evidence="1" id="KW-0472">Membrane</keyword>
<evidence type="ECO:0000313" key="2">
    <source>
        <dbReference type="EMBL" id="MBM5570189.1"/>
    </source>
</evidence>
<comment type="caution">
    <text evidence="2">The sequence shown here is derived from an EMBL/GenBank/DDBJ whole genome shotgun (WGS) entry which is preliminary data.</text>
</comment>
<organism evidence="2 3">
    <name type="scientific">Deefgea chitinilytica</name>
    <dbReference type="NCBI Taxonomy" id="570276"/>
    <lineage>
        <taxon>Bacteria</taxon>
        <taxon>Pseudomonadati</taxon>
        <taxon>Pseudomonadota</taxon>
        <taxon>Betaproteobacteria</taxon>
        <taxon>Neisseriales</taxon>
        <taxon>Chitinibacteraceae</taxon>
        <taxon>Deefgea</taxon>
    </lineage>
</organism>
<keyword evidence="1" id="KW-0812">Transmembrane</keyword>
<keyword evidence="1" id="KW-1133">Transmembrane helix</keyword>
<dbReference type="EMBL" id="WOFE01000001">
    <property type="protein sequence ID" value="MBM5570189.1"/>
    <property type="molecule type" value="Genomic_DNA"/>
</dbReference>
<evidence type="ECO:0000313" key="3">
    <source>
        <dbReference type="Proteomes" id="UP001195660"/>
    </source>
</evidence>
<name>A0ABS2C7R7_9NEIS</name>
<keyword evidence="3" id="KW-1185">Reference proteome</keyword>
<feature type="transmembrane region" description="Helical" evidence="1">
    <location>
        <begin position="42"/>
        <end position="62"/>
    </location>
</feature>